<dbReference type="GO" id="GO:0006310">
    <property type="term" value="P:DNA recombination"/>
    <property type="evidence" value="ECO:0007669"/>
    <property type="project" value="InterPro"/>
</dbReference>
<dbReference type="Pfam" id="PF14743">
    <property type="entry name" value="DNA_ligase_OB_2"/>
    <property type="match status" value="1"/>
</dbReference>
<evidence type="ECO:0000256" key="6">
    <source>
        <dbReference type="ARBA" id="ARBA00022763"/>
    </source>
</evidence>
<dbReference type="GeneID" id="26630233"/>
<accession>A0A0H4THA2</accession>
<comment type="cofactor">
    <cofactor evidence="1">
        <name>a divalent metal cation</name>
        <dbReference type="ChEBI" id="CHEBI:60240"/>
    </cofactor>
</comment>
<dbReference type="GO" id="GO:0006260">
    <property type="term" value="P:DNA replication"/>
    <property type="evidence" value="ECO:0007669"/>
    <property type="project" value="UniProtKB-KW"/>
</dbReference>
<evidence type="ECO:0000256" key="3">
    <source>
        <dbReference type="ARBA" id="ARBA00013308"/>
    </source>
</evidence>
<dbReference type="GO" id="GO:0006281">
    <property type="term" value="P:DNA repair"/>
    <property type="evidence" value="ECO:0007669"/>
    <property type="project" value="UniProtKB-KW"/>
</dbReference>
<dbReference type="KEGG" id="vg:26630233"/>
<organism evidence="9 10">
    <name type="scientific">Yersinia phage vB_YenP_ISAO8</name>
    <dbReference type="NCBI Taxonomy" id="1675027"/>
    <lineage>
        <taxon>Viruses</taxon>
        <taxon>Duplodnaviria</taxon>
        <taxon>Heunggongvirae</taxon>
        <taxon>Uroviricota</taxon>
        <taxon>Caudoviricetes</taxon>
        <taxon>Autographivirales</taxon>
        <taxon>Autonotataviridae</taxon>
        <taxon>Melnykvirinae</taxon>
        <taxon>Aghbyvirus</taxon>
        <taxon>Aghbyvirus ISAO8</taxon>
    </lineage>
</organism>
<dbReference type="Proteomes" id="UP000203872">
    <property type="component" value="Segment"/>
</dbReference>
<dbReference type="Gene3D" id="2.40.50.140">
    <property type="entry name" value="Nucleic acid-binding proteins"/>
    <property type="match status" value="2"/>
</dbReference>
<dbReference type="SUPFAM" id="SSF56091">
    <property type="entry name" value="DNA ligase/mRNA capping enzyme, catalytic domain"/>
    <property type="match status" value="1"/>
</dbReference>
<dbReference type="RefSeq" id="YP_009203172.1">
    <property type="nucleotide sequence ID" value="NC_028850.1"/>
</dbReference>
<protein>
    <recommendedName>
        <fullName evidence="3">DNA ligase</fullName>
    </recommendedName>
</protein>
<keyword evidence="6" id="KW-0227">DNA damage</keyword>
<name>A0A0H4THA2_9CAUD</name>
<dbReference type="Gene3D" id="3.30.470.30">
    <property type="entry name" value="DNA ligase/mRNA capping enzyme"/>
    <property type="match status" value="1"/>
</dbReference>
<evidence type="ECO:0000256" key="4">
    <source>
        <dbReference type="ARBA" id="ARBA00022598"/>
    </source>
</evidence>
<keyword evidence="10" id="KW-1185">Reference proteome</keyword>
<evidence type="ECO:0000259" key="8">
    <source>
        <dbReference type="PROSITE" id="PS50160"/>
    </source>
</evidence>
<proteinExistence type="inferred from homology"/>
<dbReference type="Pfam" id="PF01068">
    <property type="entry name" value="DNA_ligase_A_M"/>
    <property type="match status" value="1"/>
</dbReference>
<dbReference type="InterPro" id="IPR012310">
    <property type="entry name" value="DNA_ligase_ATP-dep_cent"/>
</dbReference>
<sequence length="304" mass="34871">MSKLNVMKGVKYTLKRLRQWLKEDGKVILQTKRDEIRCMVKVSPSTGIVTYTSAQGKPLHNLSCFDKMWNHIALVTDLTEFDTGICVNDSFELTKRTVRASKKQYDLSGGEIHTIQDKKTGFYFSGTLTGVFYLYDLPTYRAEYSNRRKLMAELMHRNGSLAVPETYVATTEEEVDSHYAAMVAAGFEGSMVKRWDFEYVYGRTIAWMKLKPEEERDGEITGFTQGKGEFEGLIGSVEIRFADGSTTSCSGFSLALRRDFTESPERYIGRIVEVRFMERDSQGGYRHPRFYRFHPDKTTLEGSE</sequence>
<reference evidence="9 10" key="1">
    <citation type="submission" date="2015-06" db="EMBL/GenBank/DDBJ databases">
        <title>Complete genome sequence of bacteriophage vB_YenP_ISAO8 which infects Yersinia enterocolitica O:8.</title>
        <authorList>
            <person name="Leon-Velarde C.G."/>
            <person name="Kropinski A.M."/>
            <person name="Chen S."/>
        </authorList>
    </citation>
    <scope>NUCLEOTIDE SEQUENCE [LARGE SCALE GENOMIC DNA]</scope>
</reference>
<dbReference type="InterPro" id="IPR029319">
    <property type="entry name" value="DNA_ligase_OB"/>
</dbReference>
<dbReference type="InterPro" id="IPR050326">
    <property type="entry name" value="NAD_dep_DNA_ligaseB"/>
</dbReference>
<dbReference type="PANTHER" id="PTHR47810">
    <property type="entry name" value="DNA LIGASE"/>
    <property type="match status" value="1"/>
</dbReference>
<keyword evidence="7" id="KW-0234">DNA repair</keyword>
<dbReference type="PROSITE" id="PS50160">
    <property type="entry name" value="DNA_LIGASE_A3"/>
    <property type="match status" value="1"/>
</dbReference>
<dbReference type="SUPFAM" id="SSF50249">
    <property type="entry name" value="Nucleic acid-binding proteins"/>
    <property type="match status" value="1"/>
</dbReference>
<dbReference type="InterPro" id="IPR012340">
    <property type="entry name" value="NA-bd_OB-fold"/>
</dbReference>
<evidence type="ECO:0000256" key="7">
    <source>
        <dbReference type="ARBA" id="ARBA00023204"/>
    </source>
</evidence>
<feature type="domain" description="ATP-dependent DNA ligase family profile" evidence="8">
    <location>
        <begin position="131"/>
        <end position="213"/>
    </location>
</feature>
<comment type="similarity">
    <text evidence="2">Belongs to the ATP-dependent DNA ligase family.</text>
</comment>
<dbReference type="GO" id="GO:0003910">
    <property type="term" value="F:DNA ligase (ATP) activity"/>
    <property type="evidence" value="ECO:0007669"/>
    <property type="project" value="InterPro"/>
</dbReference>
<dbReference type="EMBL" id="KT184661">
    <property type="protein sequence ID" value="AKQ07683.1"/>
    <property type="molecule type" value="Genomic_DNA"/>
</dbReference>
<evidence type="ECO:0000256" key="5">
    <source>
        <dbReference type="ARBA" id="ARBA00022705"/>
    </source>
</evidence>
<evidence type="ECO:0000313" key="10">
    <source>
        <dbReference type="Proteomes" id="UP000203872"/>
    </source>
</evidence>
<keyword evidence="4 9" id="KW-0436">Ligase</keyword>
<dbReference type="PANTHER" id="PTHR47810:SF1">
    <property type="entry name" value="DNA LIGASE B"/>
    <property type="match status" value="1"/>
</dbReference>
<evidence type="ECO:0000256" key="2">
    <source>
        <dbReference type="ARBA" id="ARBA00007572"/>
    </source>
</evidence>
<keyword evidence="5" id="KW-0235">DNA replication</keyword>
<evidence type="ECO:0000313" key="9">
    <source>
        <dbReference type="EMBL" id="AKQ07683.1"/>
    </source>
</evidence>
<dbReference type="GO" id="GO:0005524">
    <property type="term" value="F:ATP binding"/>
    <property type="evidence" value="ECO:0007669"/>
    <property type="project" value="InterPro"/>
</dbReference>
<evidence type="ECO:0000256" key="1">
    <source>
        <dbReference type="ARBA" id="ARBA00001968"/>
    </source>
</evidence>
<dbReference type="OrthoDB" id="4135at10239"/>